<sequence>MELEMKGGDKPSKCISLFVPAEFQKDNIYAAPTSDQEVKNRANKNQRQDSKSKTKDKEKVPTSSWNWITKQSDSLGV</sequence>
<protein>
    <submittedName>
        <fullName evidence="2">Uncharacterized protein</fullName>
    </submittedName>
</protein>
<dbReference type="AlphaFoldDB" id="A0A833SMC9"/>
<proteinExistence type="predicted"/>
<feature type="region of interest" description="Disordered" evidence="1">
    <location>
        <begin position="30"/>
        <end position="77"/>
    </location>
</feature>
<keyword evidence="3" id="KW-1185">Reference proteome</keyword>
<dbReference type="EMBL" id="WSZM01000322">
    <property type="protein sequence ID" value="KAF4035349.1"/>
    <property type="molecule type" value="Genomic_DNA"/>
</dbReference>
<name>A0A833SMC9_PHYIN</name>
<evidence type="ECO:0000256" key="1">
    <source>
        <dbReference type="SAM" id="MobiDB-lite"/>
    </source>
</evidence>
<feature type="compositionally biased region" description="Basic and acidic residues" evidence="1">
    <location>
        <begin position="36"/>
        <end position="60"/>
    </location>
</feature>
<organism evidence="2 3">
    <name type="scientific">Phytophthora infestans</name>
    <name type="common">Potato late blight agent</name>
    <name type="synonym">Botrytis infestans</name>
    <dbReference type="NCBI Taxonomy" id="4787"/>
    <lineage>
        <taxon>Eukaryota</taxon>
        <taxon>Sar</taxon>
        <taxon>Stramenopiles</taxon>
        <taxon>Oomycota</taxon>
        <taxon>Peronosporomycetes</taxon>
        <taxon>Peronosporales</taxon>
        <taxon>Peronosporaceae</taxon>
        <taxon>Phytophthora</taxon>
    </lineage>
</organism>
<reference evidence="2" key="1">
    <citation type="submission" date="2020-04" db="EMBL/GenBank/DDBJ databases">
        <title>Hybrid Assembly of Korean Phytophthora infestans isolates.</title>
        <authorList>
            <person name="Prokchorchik M."/>
            <person name="Lee Y."/>
            <person name="Seo J."/>
            <person name="Cho J.-H."/>
            <person name="Park Y.-E."/>
            <person name="Jang D.-C."/>
            <person name="Im J.-S."/>
            <person name="Choi J.-G."/>
            <person name="Park H.-J."/>
            <person name="Lee G.-B."/>
            <person name="Lee Y.-G."/>
            <person name="Hong S.-Y."/>
            <person name="Cho K."/>
            <person name="Sohn K.H."/>
        </authorList>
    </citation>
    <scope>NUCLEOTIDE SEQUENCE</scope>
    <source>
        <strain evidence="2">KR_1_A1</strain>
    </source>
</reference>
<feature type="compositionally biased region" description="Polar residues" evidence="1">
    <location>
        <begin position="61"/>
        <end position="77"/>
    </location>
</feature>
<gene>
    <name evidence="2" type="ORF">GN244_ATG12641</name>
</gene>
<comment type="caution">
    <text evidence="2">The sequence shown here is derived from an EMBL/GenBank/DDBJ whole genome shotgun (WGS) entry which is preliminary data.</text>
</comment>
<dbReference type="Proteomes" id="UP000602510">
    <property type="component" value="Unassembled WGS sequence"/>
</dbReference>
<evidence type="ECO:0000313" key="2">
    <source>
        <dbReference type="EMBL" id="KAF4035349.1"/>
    </source>
</evidence>
<evidence type="ECO:0000313" key="3">
    <source>
        <dbReference type="Proteomes" id="UP000602510"/>
    </source>
</evidence>
<accession>A0A833SMC9</accession>